<feature type="chain" id="PRO_5032465676" evidence="1">
    <location>
        <begin position="16"/>
        <end position="253"/>
    </location>
</feature>
<gene>
    <name evidence="2" type="ORF">GGR25_002265</name>
</gene>
<sequence length="253" mass="26457">MRARIVALASAAALASCTSVETPSFVPNAQQEAIVRDGQPALISKKPKSVVMVRPATRSFQGGERPAFVVAVLNTGPAPATLYVRDVRVSQSIPGDKPYELKVYSYDDLVAEEKQVQLNRAILVGLAASANAAAAANAGYYNASGTVYSPYGVSRVTVSGYDASAAAIANANAAATNSAMIADAVETGQRNLAVLEQSVMKDNTVLPGEWYGGRVVIAPPKLVATDKPKVYRITVSFAGEVHEIDVTQSRASG</sequence>
<organism evidence="2 3">
    <name type="scientific">Kaistia hirudinis</name>
    <dbReference type="NCBI Taxonomy" id="1293440"/>
    <lineage>
        <taxon>Bacteria</taxon>
        <taxon>Pseudomonadati</taxon>
        <taxon>Pseudomonadota</taxon>
        <taxon>Alphaproteobacteria</taxon>
        <taxon>Hyphomicrobiales</taxon>
        <taxon>Kaistiaceae</taxon>
        <taxon>Kaistia</taxon>
    </lineage>
</organism>
<dbReference type="EMBL" id="JACIDS010000003">
    <property type="protein sequence ID" value="MBB3931215.1"/>
    <property type="molecule type" value="Genomic_DNA"/>
</dbReference>
<dbReference type="Proteomes" id="UP000553963">
    <property type="component" value="Unassembled WGS sequence"/>
</dbReference>
<reference evidence="2 3" key="1">
    <citation type="submission" date="2020-08" db="EMBL/GenBank/DDBJ databases">
        <title>Genomic Encyclopedia of Type Strains, Phase IV (KMG-IV): sequencing the most valuable type-strain genomes for metagenomic binning, comparative biology and taxonomic classification.</title>
        <authorList>
            <person name="Goeker M."/>
        </authorList>
    </citation>
    <scope>NUCLEOTIDE SEQUENCE [LARGE SCALE GENOMIC DNA]</scope>
    <source>
        <strain evidence="2 3">DSM 25966</strain>
    </source>
</reference>
<protein>
    <submittedName>
        <fullName evidence="2">Uncharacterized protein</fullName>
    </submittedName>
</protein>
<proteinExistence type="predicted"/>
<name>A0A840ARW2_9HYPH</name>
<comment type="caution">
    <text evidence="2">The sequence shown here is derived from an EMBL/GenBank/DDBJ whole genome shotgun (WGS) entry which is preliminary data.</text>
</comment>
<evidence type="ECO:0000313" key="3">
    <source>
        <dbReference type="Proteomes" id="UP000553963"/>
    </source>
</evidence>
<dbReference type="RefSeq" id="WP_183398876.1">
    <property type="nucleotide sequence ID" value="NZ_JACIDS010000003.1"/>
</dbReference>
<dbReference type="AlphaFoldDB" id="A0A840ARW2"/>
<keyword evidence="3" id="KW-1185">Reference proteome</keyword>
<dbReference type="PROSITE" id="PS51257">
    <property type="entry name" value="PROKAR_LIPOPROTEIN"/>
    <property type="match status" value="1"/>
</dbReference>
<evidence type="ECO:0000313" key="2">
    <source>
        <dbReference type="EMBL" id="MBB3931215.1"/>
    </source>
</evidence>
<feature type="signal peptide" evidence="1">
    <location>
        <begin position="1"/>
        <end position="15"/>
    </location>
</feature>
<accession>A0A840ARW2</accession>
<evidence type="ECO:0000256" key="1">
    <source>
        <dbReference type="SAM" id="SignalP"/>
    </source>
</evidence>
<keyword evidence="1" id="KW-0732">Signal</keyword>